<keyword evidence="6 7" id="KW-0472">Membrane</keyword>
<evidence type="ECO:0000313" key="9">
    <source>
        <dbReference type="Proteomes" id="UP000673394"/>
    </source>
</evidence>
<keyword evidence="3" id="KW-1003">Cell membrane</keyword>
<dbReference type="Proteomes" id="UP000673394">
    <property type="component" value="Unassembled WGS sequence"/>
</dbReference>
<accession>A0ABS5CEV2</accession>
<comment type="subcellular location">
    <subcellularLocation>
        <location evidence="1">Cell membrane</location>
        <topology evidence="1">Multi-pass membrane protein</topology>
    </subcellularLocation>
</comment>
<gene>
    <name evidence="8" type="ORF">I8J30_15585</name>
</gene>
<feature type="transmembrane region" description="Helical" evidence="7">
    <location>
        <begin position="50"/>
        <end position="70"/>
    </location>
</feature>
<keyword evidence="4 7" id="KW-0812">Transmembrane</keyword>
<comment type="similarity">
    <text evidence="2">Belongs to the UPF0719 family.</text>
</comment>
<evidence type="ECO:0000256" key="2">
    <source>
        <dbReference type="ARBA" id="ARBA00005779"/>
    </source>
</evidence>
<protein>
    <submittedName>
        <fullName evidence="8">DUF350 domain-containing protein</fullName>
    </submittedName>
</protein>
<keyword evidence="9" id="KW-1185">Reference proteome</keyword>
<dbReference type="PANTHER" id="PTHR40043">
    <property type="entry name" value="UPF0719 INNER MEMBRANE PROTEIN YJFL"/>
    <property type="match status" value="1"/>
</dbReference>
<proteinExistence type="inferred from homology"/>
<comment type="caution">
    <text evidence="8">The sequence shown here is derived from an EMBL/GenBank/DDBJ whole genome shotgun (WGS) entry which is preliminary data.</text>
</comment>
<evidence type="ECO:0000256" key="4">
    <source>
        <dbReference type="ARBA" id="ARBA00022692"/>
    </source>
</evidence>
<feature type="transmembrane region" description="Helical" evidence="7">
    <location>
        <begin position="117"/>
        <end position="133"/>
    </location>
</feature>
<evidence type="ECO:0000256" key="6">
    <source>
        <dbReference type="ARBA" id="ARBA00023136"/>
    </source>
</evidence>
<dbReference type="Pfam" id="PF03994">
    <property type="entry name" value="DUF350"/>
    <property type="match status" value="1"/>
</dbReference>
<feature type="transmembrane region" description="Helical" evidence="7">
    <location>
        <begin position="76"/>
        <end position="97"/>
    </location>
</feature>
<evidence type="ECO:0000256" key="1">
    <source>
        <dbReference type="ARBA" id="ARBA00004651"/>
    </source>
</evidence>
<feature type="transmembrane region" description="Helical" evidence="7">
    <location>
        <begin position="12"/>
        <end position="29"/>
    </location>
</feature>
<evidence type="ECO:0000256" key="7">
    <source>
        <dbReference type="SAM" id="Phobius"/>
    </source>
</evidence>
<evidence type="ECO:0000256" key="5">
    <source>
        <dbReference type="ARBA" id="ARBA00022989"/>
    </source>
</evidence>
<dbReference type="RefSeq" id="WP_091216989.1">
    <property type="nucleotide sequence ID" value="NZ_JAGKSP010000005.1"/>
</dbReference>
<name>A0ABS5CEV2_9BACL</name>
<reference evidence="8 9" key="1">
    <citation type="submission" date="2021-04" db="EMBL/GenBank/DDBJ databases">
        <title>Paenibacillus sp. DLE-14 whole genome sequence.</title>
        <authorList>
            <person name="Ham Y.J."/>
        </authorList>
    </citation>
    <scope>NUCLEOTIDE SEQUENCE [LARGE SCALE GENOMIC DNA]</scope>
    <source>
        <strain evidence="8 9">DLE-14</strain>
    </source>
</reference>
<keyword evidence="5 7" id="KW-1133">Transmembrane helix</keyword>
<dbReference type="EMBL" id="JAGKSP010000005">
    <property type="protein sequence ID" value="MBP3964138.1"/>
    <property type="molecule type" value="Genomic_DNA"/>
</dbReference>
<evidence type="ECO:0000256" key="3">
    <source>
        <dbReference type="ARBA" id="ARBA00022475"/>
    </source>
</evidence>
<organism evidence="8 9">
    <name type="scientific">Paenibacillus lignilyticus</name>
    <dbReference type="NCBI Taxonomy" id="1172615"/>
    <lineage>
        <taxon>Bacteria</taxon>
        <taxon>Bacillati</taxon>
        <taxon>Bacillota</taxon>
        <taxon>Bacilli</taxon>
        <taxon>Bacillales</taxon>
        <taxon>Paenibacillaceae</taxon>
        <taxon>Paenibacillus</taxon>
    </lineage>
</organism>
<dbReference type="PANTHER" id="PTHR40043:SF1">
    <property type="entry name" value="UPF0719 INNER MEMBRANE PROTEIN YJFL"/>
    <property type="match status" value="1"/>
</dbReference>
<evidence type="ECO:0000313" key="8">
    <source>
        <dbReference type="EMBL" id="MBP3964138.1"/>
    </source>
</evidence>
<sequence length="134" mass="14610">MNNFGNDLLNVGIGILILLAALLVGSFVFSKLTRFNDWEEIRKGNEAAGIYMGSKLLGLGIIVAMVSYSSHDWEAMLIWSGIGILLLCLVYVLFDFLTPKLNVCEEIAKGNKSVAQLLRAIILGSSIVIGTFLM</sequence>
<dbReference type="InterPro" id="IPR007140">
    <property type="entry name" value="DUF350"/>
</dbReference>